<dbReference type="AlphaFoldDB" id="A0A8J7M9L8"/>
<keyword evidence="1" id="KW-0560">Oxidoreductase</keyword>
<dbReference type="Proteomes" id="UP000655420">
    <property type="component" value="Unassembled WGS sequence"/>
</dbReference>
<dbReference type="InterPro" id="IPR036291">
    <property type="entry name" value="NAD(P)-bd_dom_sf"/>
</dbReference>
<organism evidence="4 5">
    <name type="scientific">Thermohalobaculum xanthum</name>
    <dbReference type="NCBI Taxonomy" id="2753746"/>
    <lineage>
        <taxon>Bacteria</taxon>
        <taxon>Pseudomonadati</taxon>
        <taxon>Pseudomonadota</taxon>
        <taxon>Alphaproteobacteria</taxon>
        <taxon>Rhodobacterales</taxon>
        <taxon>Paracoccaceae</taxon>
        <taxon>Thermohalobaculum</taxon>
    </lineage>
</organism>
<evidence type="ECO:0000256" key="2">
    <source>
        <dbReference type="ARBA" id="ARBA00023027"/>
    </source>
</evidence>
<sequence>MPAPILILAAEAEEVARHLGPRLAGERLIAVTGADGLDAALAEGPEIAFTIRHETIPLDAARRALAHPGLRWLQVGGSGYEWLGDWDPSRLTVTNAVGVLAPFLAETTIGAMLALSFGMPRYRDDQKARRWSPGTFRPLAGQNLLVVGAGAIGREVARRASALGLDVRGVNRSGHAAGGIAAMHPLAELDRVLPWADIVSCHLRLTPQTAGVFDARRFSLMKPGALFLNSARAGCVVEPALSKALASGHLGGAWCDVFAEEPLPADSPLWDLPGLMITPHCADQIDGWALRFAEFFAGNVERYRGGKPLENVVAR</sequence>
<keyword evidence="5" id="KW-1185">Reference proteome</keyword>
<evidence type="ECO:0000259" key="3">
    <source>
        <dbReference type="Pfam" id="PF02826"/>
    </source>
</evidence>
<evidence type="ECO:0000313" key="4">
    <source>
        <dbReference type="EMBL" id="MBK0399969.1"/>
    </source>
</evidence>
<feature type="domain" description="D-isomer specific 2-hydroxyacid dehydrogenase NAD-binding" evidence="3">
    <location>
        <begin position="110"/>
        <end position="282"/>
    </location>
</feature>
<evidence type="ECO:0000256" key="1">
    <source>
        <dbReference type="ARBA" id="ARBA00023002"/>
    </source>
</evidence>
<dbReference type="EMBL" id="JAEHHL010000007">
    <property type="protein sequence ID" value="MBK0399969.1"/>
    <property type="molecule type" value="Genomic_DNA"/>
</dbReference>
<keyword evidence="2" id="KW-0520">NAD</keyword>
<dbReference type="PANTHER" id="PTHR43333:SF1">
    <property type="entry name" value="D-ISOMER SPECIFIC 2-HYDROXYACID DEHYDROGENASE NAD-BINDING DOMAIN-CONTAINING PROTEIN"/>
    <property type="match status" value="1"/>
</dbReference>
<dbReference type="Pfam" id="PF02826">
    <property type="entry name" value="2-Hacid_dh_C"/>
    <property type="match status" value="1"/>
</dbReference>
<accession>A0A8J7M9L8</accession>
<dbReference type="RefSeq" id="WP_200610204.1">
    <property type="nucleotide sequence ID" value="NZ_JAEHHL010000007.1"/>
</dbReference>
<protein>
    <submittedName>
        <fullName evidence="4">D-2-hydroxyacid dehydrogenase</fullName>
    </submittedName>
</protein>
<gene>
    <name evidence="4" type="ORF">H0I76_12275</name>
</gene>
<dbReference type="SUPFAM" id="SSF51735">
    <property type="entry name" value="NAD(P)-binding Rossmann-fold domains"/>
    <property type="match status" value="1"/>
</dbReference>
<dbReference type="GO" id="GO:0051287">
    <property type="term" value="F:NAD binding"/>
    <property type="evidence" value="ECO:0007669"/>
    <property type="project" value="InterPro"/>
</dbReference>
<reference evidence="4" key="1">
    <citation type="submission" date="2020-12" db="EMBL/GenBank/DDBJ databases">
        <title>Bacterial taxonomy.</title>
        <authorList>
            <person name="Pan X."/>
        </authorList>
    </citation>
    <scope>NUCLEOTIDE SEQUENCE</scope>
    <source>
        <strain evidence="4">M0105</strain>
    </source>
</reference>
<proteinExistence type="predicted"/>
<dbReference type="GO" id="GO:0016491">
    <property type="term" value="F:oxidoreductase activity"/>
    <property type="evidence" value="ECO:0007669"/>
    <property type="project" value="UniProtKB-KW"/>
</dbReference>
<name>A0A8J7M9L8_9RHOB</name>
<evidence type="ECO:0000313" key="5">
    <source>
        <dbReference type="Proteomes" id="UP000655420"/>
    </source>
</evidence>
<dbReference type="Gene3D" id="3.40.50.720">
    <property type="entry name" value="NAD(P)-binding Rossmann-like Domain"/>
    <property type="match status" value="2"/>
</dbReference>
<dbReference type="PANTHER" id="PTHR43333">
    <property type="entry name" value="2-HACID_DH_C DOMAIN-CONTAINING PROTEIN"/>
    <property type="match status" value="1"/>
</dbReference>
<dbReference type="CDD" id="cd05300">
    <property type="entry name" value="2-Hacid_dh_1"/>
    <property type="match status" value="1"/>
</dbReference>
<dbReference type="InterPro" id="IPR006140">
    <property type="entry name" value="D-isomer_DH_NAD-bd"/>
</dbReference>
<comment type="caution">
    <text evidence="4">The sequence shown here is derived from an EMBL/GenBank/DDBJ whole genome shotgun (WGS) entry which is preliminary data.</text>
</comment>